<feature type="region of interest" description="Disordered" evidence="1">
    <location>
        <begin position="174"/>
        <end position="217"/>
    </location>
</feature>
<dbReference type="AlphaFoldDB" id="A0A9P5U9Q7"/>
<accession>A0A9P5U9Q7</accession>
<evidence type="ECO:0000313" key="3">
    <source>
        <dbReference type="Proteomes" id="UP000772434"/>
    </source>
</evidence>
<organism evidence="2 3">
    <name type="scientific">Rhodocollybia butyracea</name>
    <dbReference type="NCBI Taxonomy" id="206335"/>
    <lineage>
        <taxon>Eukaryota</taxon>
        <taxon>Fungi</taxon>
        <taxon>Dikarya</taxon>
        <taxon>Basidiomycota</taxon>
        <taxon>Agaricomycotina</taxon>
        <taxon>Agaricomycetes</taxon>
        <taxon>Agaricomycetidae</taxon>
        <taxon>Agaricales</taxon>
        <taxon>Marasmiineae</taxon>
        <taxon>Omphalotaceae</taxon>
        <taxon>Rhodocollybia</taxon>
    </lineage>
</organism>
<evidence type="ECO:0000313" key="2">
    <source>
        <dbReference type="EMBL" id="KAF9071266.1"/>
    </source>
</evidence>
<feature type="region of interest" description="Disordered" evidence="1">
    <location>
        <begin position="1"/>
        <end position="56"/>
    </location>
</feature>
<feature type="compositionally biased region" description="Low complexity" evidence="1">
    <location>
        <begin position="38"/>
        <end position="48"/>
    </location>
</feature>
<protein>
    <submittedName>
        <fullName evidence="2">Uncharacterized protein</fullName>
    </submittedName>
</protein>
<feature type="compositionally biased region" description="Basic and acidic residues" evidence="1">
    <location>
        <begin position="206"/>
        <end position="217"/>
    </location>
</feature>
<sequence>MPTPPIPPSRANKRLRKPVVHPTEANKRLRTILPALPPLSATSSPQQSPEEHRAPASHQVWRFSKHACCAWDRSHCIWYTPRVNIANWEELKTAVDKMDLKKFPEAVKIGSATKIRVGSTLTSAFGPIGSHNTDYVNDPCPKDDKADGITIFVVQGGVCDGAYPCVAWREVEGDKPQNAPEKFPRITRARKGKQPDPAAPQKGQRKPKDPDPKLDEKFWSIFPQKKFQDAWPHLNPAIEKYKQEEKERGDAKWDQYKERVGNV</sequence>
<dbReference type="EMBL" id="JADNRY010000034">
    <property type="protein sequence ID" value="KAF9071266.1"/>
    <property type="molecule type" value="Genomic_DNA"/>
</dbReference>
<gene>
    <name evidence="2" type="ORF">BDP27DRAFT_1362043</name>
</gene>
<name>A0A9P5U9Q7_9AGAR</name>
<reference evidence="2" key="1">
    <citation type="submission" date="2020-11" db="EMBL/GenBank/DDBJ databases">
        <authorList>
            <consortium name="DOE Joint Genome Institute"/>
            <person name="Ahrendt S."/>
            <person name="Riley R."/>
            <person name="Andreopoulos W."/>
            <person name="Labutti K."/>
            <person name="Pangilinan J."/>
            <person name="Ruiz-Duenas F.J."/>
            <person name="Barrasa J.M."/>
            <person name="Sanchez-Garcia M."/>
            <person name="Camarero S."/>
            <person name="Miyauchi S."/>
            <person name="Serrano A."/>
            <person name="Linde D."/>
            <person name="Babiker R."/>
            <person name="Drula E."/>
            <person name="Ayuso-Fernandez I."/>
            <person name="Pacheco R."/>
            <person name="Padilla G."/>
            <person name="Ferreira P."/>
            <person name="Barriuso J."/>
            <person name="Kellner H."/>
            <person name="Castanera R."/>
            <person name="Alfaro M."/>
            <person name="Ramirez L."/>
            <person name="Pisabarro A.G."/>
            <person name="Kuo A."/>
            <person name="Tritt A."/>
            <person name="Lipzen A."/>
            <person name="He G."/>
            <person name="Yan M."/>
            <person name="Ng V."/>
            <person name="Cullen D."/>
            <person name="Martin F."/>
            <person name="Rosso M.-N."/>
            <person name="Henrissat B."/>
            <person name="Hibbett D."/>
            <person name="Martinez A.T."/>
            <person name="Grigoriev I.V."/>
        </authorList>
    </citation>
    <scope>NUCLEOTIDE SEQUENCE</scope>
    <source>
        <strain evidence="2">AH 40177</strain>
    </source>
</reference>
<comment type="caution">
    <text evidence="2">The sequence shown here is derived from an EMBL/GenBank/DDBJ whole genome shotgun (WGS) entry which is preliminary data.</text>
</comment>
<feature type="region of interest" description="Disordered" evidence="1">
    <location>
        <begin position="242"/>
        <end position="263"/>
    </location>
</feature>
<dbReference type="Proteomes" id="UP000772434">
    <property type="component" value="Unassembled WGS sequence"/>
</dbReference>
<proteinExistence type="predicted"/>
<evidence type="ECO:0000256" key="1">
    <source>
        <dbReference type="SAM" id="MobiDB-lite"/>
    </source>
</evidence>
<keyword evidence="3" id="KW-1185">Reference proteome</keyword>